<keyword evidence="2" id="KW-0812">Transmembrane</keyword>
<feature type="domain" description="RDD" evidence="5">
    <location>
        <begin position="62"/>
        <end position="126"/>
    </location>
</feature>
<sequence>MVKKISEIRIEKTVRRPAMDEYGNRYYEELTFQMKYNPRIESHFPRAWAKCIDLLIFFLPTLQFIHNFWLSMAIAIALVDIYGTISEHKRGDTLGKRLLGLKVIDDTGNYPGFWLSLKRNALAIFDLTPLHGTRIRFPVAGESTFRYNMNLNNRLCQTYIVEAFRLSEIQALQRKEDIPL</sequence>
<keyword evidence="3" id="KW-1133">Transmembrane helix</keyword>
<gene>
    <name evidence="6" type="ORF">IDJ77_11880</name>
</gene>
<evidence type="ECO:0000313" key="6">
    <source>
        <dbReference type="EMBL" id="MBD1364510.1"/>
    </source>
</evidence>
<dbReference type="InterPro" id="IPR010432">
    <property type="entry name" value="RDD"/>
</dbReference>
<dbReference type="EMBL" id="JACWMY010000005">
    <property type="protein sequence ID" value="MBD1364510.1"/>
    <property type="molecule type" value="Genomic_DNA"/>
</dbReference>
<evidence type="ECO:0000256" key="2">
    <source>
        <dbReference type="ARBA" id="ARBA00022692"/>
    </source>
</evidence>
<dbReference type="Pfam" id="PF06271">
    <property type="entry name" value="RDD"/>
    <property type="match status" value="1"/>
</dbReference>
<evidence type="ECO:0000256" key="3">
    <source>
        <dbReference type="ARBA" id="ARBA00022989"/>
    </source>
</evidence>
<comment type="subcellular location">
    <subcellularLocation>
        <location evidence="1">Membrane</location>
        <topology evidence="1">Multi-pass membrane protein</topology>
    </subcellularLocation>
</comment>
<organism evidence="6 7">
    <name type="scientific">Mucilaginibacter pankratovii</name>
    <dbReference type="NCBI Taxonomy" id="2772110"/>
    <lineage>
        <taxon>Bacteria</taxon>
        <taxon>Pseudomonadati</taxon>
        <taxon>Bacteroidota</taxon>
        <taxon>Sphingobacteriia</taxon>
        <taxon>Sphingobacteriales</taxon>
        <taxon>Sphingobacteriaceae</taxon>
        <taxon>Mucilaginibacter</taxon>
    </lineage>
</organism>
<name>A0ABR7WQC2_9SPHI</name>
<keyword evidence="4" id="KW-0472">Membrane</keyword>
<proteinExistence type="predicted"/>
<protein>
    <submittedName>
        <fullName evidence="6">RDD family protein</fullName>
    </submittedName>
</protein>
<keyword evidence="7" id="KW-1185">Reference proteome</keyword>
<evidence type="ECO:0000256" key="1">
    <source>
        <dbReference type="ARBA" id="ARBA00004141"/>
    </source>
</evidence>
<evidence type="ECO:0000256" key="4">
    <source>
        <dbReference type="ARBA" id="ARBA00023136"/>
    </source>
</evidence>
<dbReference type="Proteomes" id="UP000606600">
    <property type="component" value="Unassembled WGS sequence"/>
</dbReference>
<dbReference type="RefSeq" id="WP_191189171.1">
    <property type="nucleotide sequence ID" value="NZ_JACWMY010000005.1"/>
</dbReference>
<reference evidence="6 7" key="1">
    <citation type="submission" date="2020-09" db="EMBL/GenBank/DDBJ databases">
        <title>Novel species of Mucilaginibacter isolated from a glacier on the Tibetan Plateau.</title>
        <authorList>
            <person name="Liu Q."/>
            <person name="Xin Y.-H."/>
        </authorList>
    </citation>
    <scope>NUCLEOTIDE SEQUENCE [LARGE SCALE GENOMIC DNA]</scope>
    <source>
        <strain evidence="6 7">ZT4R22</strain>
    </source>
</reference>
<accession>A0ABR7WQC2</accession>
<comment type="caution">
    <text evidence="6">The sequence shown here is derived from an EMBL/GenBank/DDBJ whole genome shotgun (WGS) entry which is preliminary data.</text>
</comment>
<evidence type="ECO:0000313" key="7">
    <source>
        <dbReference type="Proteomes" id="UP000606600"/>
    </source>
</evidence>
<evidence type="ECO:0000259" key="5">
    <source>
        <dbReference type="Pfam" id="PF06271"/>
    </source>
</evidence>